<reference evidence="2 3" key="1">
    <citation type="journal article" date="2014" name="Agronomy (Basel)">
        <title>A Draft Genome Sequence for Ensete ventricosum, the Drought-Tolerant Tree Against Hunger.</title>
        <authorList>
            <person name="Harrison J."/>
            <person name="Moore K.A."/>
            <person name="Paszkiewicz K."/>
            <person name="Jones T."/>
            <person name="Grant M."/>
            <person name="Ambacheew D."/>
            <person name="Muzemil S."/>
            <person name="Studholme D.J."/>
        </authorList>
    </citation>
    <scope>NUCLEOTIDE SEQUENCE [LARGE SCALE GENOMIC DNA]</scope>
</reference>
<sequence>MEPRRMQWRSERCSEHKTDSKNSQERSIVLNRSKPTSKITGASRGQGRRGVRMKRSERERRRSRRRRRRRRIGMRCHGQKGAPVPPRRGDSAVGERCLAPRTRNAADGCESTSGRGGGGGPSNYVPNISFLLRTAAAASLFLLSLMGGARQRWVVVASVSQLGSWVSREGRQERSGR</sequence>
<feature type="region of interest" description="Disordered" evidence="1">
    <location>
        <begin position="1"/>
        <end position="93"/>
    </location>
</feature>
<evidence type="ECO:0000313" key="2">
    <source>
        <dbReference type="EMBL" id="RRT71763.1"/>
    </source>
</evidence>
<dbReference type="Proteomes" id="UP000287651">
    <property type="component" value="Unassembled WGS sequence"/>
</dbReference>
<dbReference type="AlphaFoldDB" id="A0A427A6E7"/>
<feature type="compositionally biased region" description="Basic and acidic residues" evidence="1">
    <location>
        <begin position="1"/>
        <end position="24"/>
    </location>
</feature>
<evidence type="ECO:0000313" key="3">
    <source>
        <dbReference type="Proteomes" id="UP000287651"/>
    </source>
</evidence>
<dbReference type="EMBL" id="AMZH03003618">
    <property type="protein sequence ID" value="RRT71763.1"/>
    <property type="molecule type" value="Genomic_DNA"/>
</dbReference>
<evidence type="ECO:0000256" key="1">
    <source>
        <dbReference type="SAM" id="MobiDB-lite"/>
    </source>
</evidence>
<proteinExistence type="predicted"/>
<gene>
    <name evidence="2" type="ORF">B296_00002191</name>
</gene>
<name>A0A427A6E7_ENSVE</name>
<comment type="caution">
    <text evidence="2">The sequence shown here is derived from an EMBL/GenBank/DDBJ whole genome shotgun (WGS) entry which is preliminary data.</text>
</comment>
<feature type="region of interest" description="Disordered" evidence="1">
    <location>
        <begin position="102"/>
        <end position="121"/>
    </location>
</feature>
<organism evidence="2 3">
    <name type="scientific">Ensete ventricosum</name>
    <name type="common">Abyssinian banana</name>
    <name type="synonym">Musa ensete</name>
    <dbReference type="NCBI Taxonomy" id="4639"/>
    <lineage>
        <taxon>Eukaryota</taxon>
        <taxon>Viridiplantae</taxon>
        <taxon>Streptophyta</taxon>
        <taxon>Embryophyta</taxon>
        <taxon>Tracheophyta</taxon>
        <taxon>Spermatophyta</taxon>
        <taxon>Magnoliopsida</taxon>
        <taxon>Liliopsida</taxon>
        <taxon>Zingiberales</taxon>
        <taxon>Musaceae</taxon>
        <taxon>Ensete</taxon>
    </lineage>
</organism>
<feature type="compositionally biased region" description="Basic residues" evidence="1">
    <location>
        <begin position="61"/>
        <end position="78"/>
    </location>
</feature>
<protein>
    <submittedName>
        <fullName evidence="2">Uncharacterized protein</fullName>
    </submittedName>
</protein>
<accession>A0A427A6E7</accession>